<dbReference type="EMBL" id="BAAANO010000017">
    <property type="protein sequence ID" value="GAA2008296.1"/>
    <property type="molecule type" value="Genomic_DNA"/>
</dbReference>
<evidence type="ECO:0000256" key="1">
    <source>
        <dbReference type="SAM" id="MobiDB-lite"/>
    </source>
</evidence>
<organism evidence="2 3">
    <name type="scientific">Brevibacterium samyangense</name>
    <dbReference type="NCBI Taxonomy" id="366888"/>
    <lineage>
        <taxon>Bacteria</taxon>
        <taxon>Bacillati</taxon>
        <taxon>Actinomycetota</taxon>
        <taxon>Actinomycetes</taxon>
        <taxon>Micrococcales</taxon>
        <taxon>Brevibacteriaceae</taxon>
        <taxon>Brevibacterium</taxon>
    </lineage>
</organism>
<sequence length="66" mass="6806">MVFQGPGELHIGGGPGVPDIARDTTPHTEPGTGAGGKSHVRMEGRPGPWGVARAVMRLESSPCLMT</sequence>
<gene>
    <name evidence="2" type="ORF">GCM10009755_18400</name>
</gene>
<accession>A0ABN2TGU8</accession>
<dbReference type="Proteomes" id="UP001500755">
    <property type="component" value="Unassembled WGS sequence"/>
</dbReference>
<name>A0ABN2TGU8_9MICO</name>
<protein>
    <submittedName>
        <fullName evidence="2">Uncharacterized protein</fullName>
    </submittedName>
</protein>
<proteinExistence type="predicted"/>
<reference evidence="2 3" key="1">
    <citation type="journal article" date="2019" name="Int. J. Syst. Evol. Microbiol.">
        <title>The Global Catalogue of Microorganisms (GCM) 10K type strain sequencing project: providing services to taxonomists for standard genome sequencing and annotation.</title>
        <authorList>
            <consortium name="The Broad Institute Genomics Platform"/>
            <consortium name="The Broad Institute Genome Sequencing Center for Infectious Disease"/>
            <person name="Wu L."/>
            <person name="Ma J."/>
        </authorList>
    </citation>
    <scope>NUCLEOTIDE SEQUENCE [LARGE SCALE GENOMIC DNA]</scope>
    <source>
        <strain evidence="2 3">JCM 14546</strain>
    </source>
</reference>
<feature type="region of interest" description="Disordered" evidence="1">
    <location>
        <begin position="1"/>
        <end position="47"/>
    </location>
</feature>
<evidence type="ECO:0000313" key="3">
    <source>
        <dbReference type="Proteomes" id="UP001500755"/>
    </source>
</evidence>
<keyword evidence="3" id="KW-1185">Reference proteome</keyword>
<comment type="caution">
    <text evidence="2">The sequence shown here is derived from an EMBL/GenBank/DDBJ whole genome shotgun (WGS) entry which is preliminary data.</text>
</comment>
<evidence type="ECO:0000313" key="2">
    <source>
        <dbReference type="EMBL" id="GAA2008296.1"/>
    </source>
</evidence>